<sequence>MDSGYKLKWLNGLLAGRELALPAGEISLGGPDADVAVTLEDGRQAVLVVDDGGVKLNSQVPMWVDGHRWESDDRLPLNVTIDIAGQAFVLGVASDTLANLPVPARCGRASLRANEGLKGQQERRGWPRWQKPIALRTLGVCIVAITALGCAVAALLLSKPTREAAPARSEPSLIARLQRQPPHGVEIAEDASGLVVLSGYCADSAEIDRLRQQLQQAGRLVRDDSVCADVLRRNVRAVLNSNGYEDIDVRDASTPGAVVIHGAIATDAQWRSTAEQLRAVRGLRNWSVVDDGAESFERLLQMLKKRDLIEGISLSVDGRSLVVTGALSAERSRMVEDVIAQYNLSAVGIPARFEKMAAAAATIGLLPASIVSVGGNANALFIELENGMRLQRGAVLPNGFSVYALSTSFLELRRGPLLIAVPLNL</sequence>
<name>A0A2T3XQ90_9BURK</name>
<organism evidence="4 5">
    <name type="scientific">Trinickia symbiotica</name>
    <dbReference type="NCBI Taxonomy" id="863227"/>
    <lineage>
        <taxon>Bacteria</taxon>
        <taxon>Pseudomonadati</taxon>
        <taxon>Pseudomonadota</taxon>
        <taxon>Betaproteobacteria</taxon>
        <taxon>Burkholderiales</taxon>
        <taxon>Burkholderiaceae</taxon>
        <taxon>Trinickia</taxon>
    </lineage>
</organism>
<dbReference type="Gene3D" id="3.30.1340.30">
    <property type="match status" value="1"/>
</dbReference>
<feature type="transmembrane region" description="Helical" evidence="1">
    <location>
        <begin position="133"/>
        <end position="157"/>
    </location>
</feature>
<dbReference type="InterPro" id="IPR053947">
    <property type="entry name" value="YscD_ppl__2nd"/>
</dbReference>
<dbReference type="AlphaFoldDB" id="A0A2T3XQ90"/>
<evidence type="ECO:0000259" key="3">
    <source>
        <dbReference type="Pfam" id="PF21937"/>
    </source>
</evidence>
<feature type="domain" description="YscD-like Bon-like" evidence="3">
    <location>
        <begin position="229"/>
        <end position="288"/>
    </location>
</feature>
<dbReference type="Proteomes" id="UP000240638">
    <property type="component" value="Unassembled WGS sequence"/>
</dbReference>
<evidence type="ECO:0000313" key="5">
    <source>
        <dbReference type="Proteomes" id="UP000240638"/>
    </source>
</evidence>
<reference evidence="4 5" key="1">
    <citation type="submission" date="2018-03" db="EMBL/GenBank/DDBJ databases">
        <title>Whole genome analyses suggest that Burkholderia sensu lato contains two further novel genera in the rhizoxinica-symbiotica group Mycetohabitans gen. nov., and Trinickia gen. nov.: implications for the evolution of diazotrophy and nodulation in the Burkholderiaceae.</title>
        <authorList>
            <person name="Estrada De Los Santos P."/>
            <person name="Palmer M."/>
            <person name="Chavez-Ramirez B."/>
            <person name="Steenkamp E.T."/>
            <person name="Hirsch A.M."/>
            <person name="Manyaka P."/>
            <person name="Maluk M."/>
            <person name="Lafos M."/>
            <person name="Crook M."/>
            <person name="Gross E."/>
            <person name="Simon M.F."/>
            <person name="Bueno Dos Reis Junior F."/>
            <person name="Poole P.S."/>
            <person name="Venter S.N."/>
            <person name="James E.K."/>
        </authorList>
    </citation>
    <scope>NUCLEOTIDE SEQUENCE [LARGE SCALE GENOMIC DNA]</scope>
    <source>
        <strain evidence="4 5">JPY-366</strain>
    </source>
</reference>
<keyword evidence="1" id="KW-0812">Transmembrane</keyword>
<dbReference type="Pfam" id="PF21934">
    <property type="entry name" value="Yop-YscD_ppl_3rd"/>
    <property type="match status" value="1"/>
</dbReference>
<evidence type="ECO:0000259" key="2">
    <source>
        <dbReference type="Pfam" id="PF21934"/>
    </source>
</evidence>
<dbReference type="NCBIfam" id="TIGR02500">
    <property type="entry name" value="type_III_yscD"/>
    <property type="match status" value="1"/>
</dbReference>
<dbReference type="RefSeq" id="WP_107152670.1">
    <property type="nucleotide sequence ID" value="NZ_PYUC01000011.1"/>
</dbReference>
<accession>A0A2T3XQ90</accession>
<feature type="domain" description="YscD-like Bon-like" evidence="2">
    <location>
        <begin position="298"/>
        <end position="342"/>
    </location>
</feature>
<comment type="caution">
    <text evidence="4">The sequence shown here is derived from an EMBL/GenBank/DDBJ whole genome shotgun (WGS) entry which is preliminary data.</text>
</comment>
<dbReference type="InterPro" id="IPR012843">
    <property type="entry name" value="YscD"/>
</dbReference>
<dbReference type="Pfam" id="PF21937">
    <property type="entry name" value="Yop-YscD_ppl_2nd"/>
    <property type="match status" value="1"/>
</dbReference>
<evidence type="ECO:0000313" key="4">
    <source>
        <dbReference type="EMBL" id="PTB18612.1"/>
    </source>
</evidence>
<gene>
    <name evidence="4" type="ORF">C9I57_21585</name>
</gene>
<keyword evidence="1" id="KW-1133">Transmembrane helix</keyword>
<dbReference type="InterPro" id="IPR053946">
    <property type="entry name" value="YscD_ppl_3rd"/>
</dbReference>
<proteinExistence type="predicted"/>
<protein>
    <submittedName>
        <fullName evidence="4">EscD/YscD/HrpQ family type III secretion system inner membrane ring protein</fullName>
    </submittedName>
</protein>
<keyword evidence="1" id="KW-0472">Membrane</keyword>
<dbReference type="EMBL" id="PYUC01000011">
    <property type="protein sequence ID" value="PTB18612.1"/>
    <property type="molecule type" value="Genomic_DNA"/>
</dbReference>
<evidence type="ECO:0000256" key="1">
    <source>
        <dbReference type="SAM" id="Phobius"/>
    </source>
</evidence>